<name>A0A0F9T4X5_9ZZZZ</name>
<accession>A0A0F9T4X5</accession>
<organism evidence="1">
    <name type="scientific">marine sediment metagenome</name>
    <dbReference type="NCBI Taxonomy" id="412755"/>
    <lineage>
        <taxon>unclassified sequences</taxon>
        <taxon>metagenomes</taxon>
        <taxon>ecological metagenomes</taxon>
    </lineage>
</organism>
<sequence length="54" mass="6236">MSQQAVVDRHMIVPLTDEELKNSRRLALEADLSMKEWLRVSVLEKLSRTNTEPA</sequence>
<evidence type="ECO:0000313" key="1">
    <source>
        <dbReference type="EMBL" id="KKN74234.1"/>
    </source>
</evidence>
<comment type="caution">
    <text evidence="1">The sequence shown here is derived from an EMBL/GenBank/DDBJ whole genome shotgun (WGS) entry which is preliminary data.</text>
</comment>
<dbReference type="EMBL" id="LAZR01000330">
    <property type="protein sequence ID" value="KKN74234.1"/>
    <property type="molecule type" value="Genomic_DNA"/>
</dbReference>
<proteinExistence type="predicted"/>
<dbReference type="AlphaFoldDB" id="A0A0F9T4X5"/>
<reference evidence="1" key="1">
    <citation type="journal article" date="2015" name="Nature">
        <title>Complex archaea that bridge the gap between prokaryotes and eukaryotes.</title>
        <authorList>
            <person name="Spang A."/>
            <person name="Saw J.H."/>
            <person name="Jorgensen S.L."/>
            <person name="Zaremba-Niedzwiedzka K."/>
            <person name="Martijn J."/>
            <person name="Lind A.E."/>
            <person name="van Eijk R."/>
            <person name="Schleper C."/>
            <person name="Guy L."/>
            <person name="Ettema T.J."/>
        </authorList>
    </citation>
    <scope>NUCLEOTIDE SEQUENCE</scope>
</reference>
<protein>
    <submittedName>
        <fullName evidence="1">Uncharacterized protein</fullName>
    </submittedName>
</protein>
<gene>
    <name evidence="1" type="ORF">LCGC14_0393200</name>
</gene>